<comment type="caution">
    <text evidence="6">The sequence shown here is derived from an EMBL/GenBank/DDBJ whole genome shotgun (WGS) entry which is preliminary data.</text>
</comment>
<accession>A0ABU8RKA2</accession>
<keyword evidence="7" id="KW-1185">Reference proteome</keyword>
<comment type="similarity">
    <text evidence="1">Belongs to the LytR/CpsA/Psr (LCP) family.</text>
</comment>
<feature type="region of interest" description="Disordered" evidence="2">
    <location>
        <begin position="472"/>
        <end position="506"/>
    </location>
</feature>
<feature type="compositionally biased region" description="Low complexity" evidence="2">
    <location>
        <begin position="62"/>
        <end position="72"/>
    </location>
</feature>
<organism evidence="6 7">
    <name type="scientific">Pseudokineococcus basanitobsidens</name>
    <dbReference type="NCBI Taxonomy" id="1926649"/>
    <lineage>
        <taxon>Bacteria</taxon>
        <taxon>Bacillati</taxon>
        <taxon>Actinomycetota</taxon>
        <taxon>Actinomycetes</taxon>
        <taxon>Kineosporiales</taxon>
        <taxon>Kineosporiaceae</taxon>
        <taxon>Pseudokineococcus</taxon>
    </lineage>
</organism>
<sequence length="506" mass="51775">MTSSHPRSAGRHVRRRSTAHRVVATGAAVVVGVGVVGAAAGAAVVAHLDGNITSVDVDAELGGSDRPTTDGSSGDGSTGPLNILVMGSDDRSELREGGNAFGGDIGGGGSDTTLLVHLAGDRQSATAVSIPRDSMVQVPACGYGEDDDVSAAERASDDTHLAMFNSALAGGGPACAIQTVEINTRVPIDHFAVVDFDGFQDMVDALGGVEVCLPEAVDDPKSHLDLPAGTSRVSGEQALAYVRARYNVPGTEGSDIGRIGRQQQFLSSVVQEVTSAGVLLRPDRLVRFLDAATQSLTTDPDLASVPRLTRLAQSVSGMRPDDVSFVTVPFEAYEPDPNRLQWAPEAEALWESIRTDSPLPGSEPEPAETAQVTPALTVSPGDISVEVYNGTGESGRASEAQADLQVQGFTVPVAGNAAAGDAPDGVRVTYPTGSQAAAETVAAAFPGANVVEDPSLTGSVVVTLGAGAPDVAEVPNRLGEEPLPDRSEPDPASTIEARSGADDICS</sequence>
<dbReference type="EMBL" id="JBBIAA010000008">
    <property type="protein sequence ID" value="MEJ5945480.1"/>
    <property type="molecule type" value="Genomic_DNA"/>
</dbReference>
<reference evidence="6 7" key="1">
    <citation type="journal article" date="2017" name="Int. J. Syst. Evol. Microbiol.">
        <title>Pseudokineococcus basanitobsidens sp. nov., isolated from volcanic rock.</title>
        <authorList>
            <person name="Lee D.W."/>
            <person name="Park M.Y."/>
            <person name="Kim J.J."/>
            <person name="Kim B.S."/>
        </authorList>
    </citation>
    <scope>NUCLEOTIDE SEQUENCE [LARGE SCALE GENOMIC DNA]</scope>
    <source>
        <strain evidence="6 7">DSM 103726</strain>
    </source>
</reference>
<dbReference type="Proteomes" id="UP001387100">
    <property type="component" value="Unassembled WGS sequence"/>
</dbReference>
<name>A0ABU8RKA2_9ACTN</name>
<evidence type="ECO:0000313" key="6">
    <source>
        <dbReference type="EMBL" id="MEJ5945480.1"/>
    </source>
</evidence>
<dbReference type="NCBIfam" id="TIGR00350">
    <property type="entry name" value="lytR_cpsA_psr"/>
    <property type="match status" value="1"/>
</dbReference>
<keyword evidence="3" id="KW-0472">Membrane</keyword>
<evidence type="ECO:0000256" key="1">
    <source>
        <dbReference type="ARBA" id="ARBA00006068"/>
    </source>
</evidence>
<dbReference type="Gene3D" id="3.40.630.190">
    <property type="entry name" value="LCP protein"/>
    <property type="match status" value="1"/>
</dbReference>
<dbReference type="InterPro" id="IPR004474">
    <property type="entry name" value="LytR_CpsA_psr"/>
</dbReference>
<dbReference type="InterPro" id="IPR050922">
    <property type="entry name" value="LytR/CpsA/Psr_CW_biosynth"/>
</dbReference>
<dbReference type="InterPro" id="IPR027381">
    <property type="entry name" value="LytR/CpsA/Psr_C"/>
</dbReference>
<feature type="domain" description="LytR/CpsA/Psr regulator C-terminal" evidence="5">
    <location>
        <begin position="382"/>
        <end position="466"/>
    </location>
</feature>
<feature type="domain" description="Cell envelope-related transcriptional attenuator" evidence="4">
    <location>
        <begin position="110"/>
        <end position="274"/>
    </location>
</feature>
<feature type="transmembrane region" description="Helical" evidence="3">
    <location>
        <begin position="21"/>
        <end position="46"/>
    </location>
</feature>
<evidence type="ECO:0000256" key="3">
    <source>
        <dbReference type="SAM" id="Phobius"/>
    </source>
</evidence>
<dbReference type="Gene3D" id="3.30.70.2390">
    <property type="match status" value="1"/>
</dbReference>
<evidence type="ECO:0000313" key="7">
    <source>
        <dbReference type="Proteomes" id="UP001387100"/>
    </source>
</evidence>
<keyword evidence="3" id="KW-1133">Transmembrane helix</keyword>
<feature type="compositionally biased region" description="Basic and acidic residues" evidence="2">
    <location>
        <begin position="478"/>
        <end position="489"/>
    </location>
</feature>
<dbReference type="PANTHER" id="PTHR33392">
    <property type="entry name" value="POLYISOPRENYL-TEICHOIC ACID--PEPTIDOGLYCAN TEICHOIC ACID TRANSFERASE TAGU"/>
    <property type="match status" value="1"/>
</dbReference>
<evidence type="ECO:0000256" key="2">
    <source>
        <dbReference type="SAM" id="MobiDB-lite"/>
    </source>
</evidence>
<evidence type="ECO:0000259" key="4">
    <source>
        <dbReference type="Pfam" id="PF03816"/>
    </source>
</evidence>
<feature type="region of interest" description="Disordered" evidence="2">
    <location>
        <begin position="59"/>
        <end position="82"/>
    </location>
</feature>
<evidence type="ECO:0000259" key="5">
    <source>
        <dbReference type="Pfam" id="PF13399"/>
    </source>
</evidence>
<gene>
    <name evidence="6" type="ORF">WDZ17_09280</name>
</gene>
<dbReference type="Pfam" id="PF13399">
    <property type="entry name" value="LytR_C"/>
    <property type="match status" value="1"/>
</dbReference>
<dbReference type="RefSeq" id="WP_339574865.1">
    <property type="nucleotide sequence ID" value="NZ_JBBIAA010000008.1"/>
</dbReference>
<protein>
    <submittedName>
        <fullName evidence="6">LCP family protein</fullName>
    </submittedName>
</protein>
<proteinExistence type="inferred from homology"/>
<keyword evidence="3" id="KW-0812">Transmembrane</keyword>
<dbReference type="PANTHER" id="PTHR33392:SF6">
    <property type="entry name" value="POLYISOPRENYL-TEICHOIC ACID--PEPTIDOGLYCAN TEICHOIC ACID TRANSFERASE TAGU"/>
    <property type="match status" value="1"/>
</dbReference>
<dbReference type="Pfam" id="PF03816">
    <property type="entry name" value="LytR_cpsA_psr"/>
    <property type="match status" value="1"/>
</dbReference>